<gene>
    <name evidence="2" type="ORF">CIK84_07425</name>
</gene>
<reference evidence="2 3" key="1">
    <citation type="journal article" date="2017" name="Elife">
        <title>Extensive horizontal gene transfer in cheese-associated bacteria.</title>
        <authorList>
            <person name="Bonham K.S."/>
            <person name="Wolfe B.E."/>
            <person name="Dutton R.J."/>
        </authorList>
    </citation>
    <scope>NUCLEOTIDE SEQUENCE [LARGE SCALE GENOMIC DNA]</scope>
    <source>
        <strain evidence="2 3">JB182</strain>
    </source>
</reference>
<protein>
    <recommendedName>
        <fullName evidence="4">HK97 gp10 family phage protein</fullName>
    </recommendedName>
</protein>
<evidence type="ECO:0000313" key="3">
    <source>
        <dbReference type="Proteomes" id="UP000235739"/>
    </source>
</evidence>
<evidence type="ECO:0000256" key="1">
    <source>
        <dbReference type="SAM" id="MobiDB-lite"/>
    </source>
</evidence>
<sequence>MAENLRIEGGRELRRTLKKAGLDMKDLTAVNRAAAAVVLPRAKATTPIGPPKNGHMKSTVRAGATQRAGIIRVGNKGKPYPGAIHWGWPTRGIKAQPWLTSAAKDTENTWINLYWEKLNKVISSVKGD</sequence>
<name>A0A2N7S5F6_9MICC</name>
<evidence type="ECO:0008006" key="4">
    <source>
        <dbReference type="Google" id="ProtNLM"/>
    </source>
</evidence>
<dbReference type="Proteomes" id="UP000235739">
    <property type="component" value="Unassembled WGS sequence"/>
</dbReference>
<organism evidence="2 3">
    <name type="scientific">Glutamicibacter arilaitensis</name>
    <dbReference type="NCBI Taxonomy" id="256701"/>
    <lineage>
        <taxon>Bacteria</taxon>
        <taxon>Bacillati</taxon>
        <taxon>Actinomycetota</taxon>
        <taxon>Actinomycetes</taxon>
        <taxon>Micrococcales</taxon>
        <taxon>Micrococcaceae</taxon>
        <taxon>Glutamicibacter</taxon>
    </lineage>
</organism>
<proteinExistence type="predicted"/>
<dbReference type="AlphaFoldDB" id="A0A2N7S5F6"/>
<dbReference type="RefSeq" id="WP_102597963.1">
    <property type="nucleotide sequence ID" value="NZ_PNQX01000001.1"/>
</dbReference>
<evidence type="ECO:0000313" key="2">
    <source>
        <dbReference type="EMBL" id="PMQ21373.1"/>
    </source>
</evidence>
<feature type="region of interest" description="Disordered" evidence="1">
    <location>
        <begin position="44"/>
        <end position="76"/>
    </location>
</feature>
<dbReference type="EMBL" id="PNQX01000001">
    <property type="protein sequence ID" value="PMQ21373.1"/>
    <property type="molecule type" value="Genomic_DNA"/>
</dbReference>
<comment type="caution">
    <text evidence="2">The sequence shown here is derived from an EMBL/GenBank/DDBJ whole genome shotgun (WGS) entry which is preliminary data.</text>
</comment>
<accession>A0A2N7S5F6</accession>